<dbReference type="PROSITE" id="PS50297">
    <property type="entry name" value="ANK_REP_REGION"/>
    <property type="match status" value="2"/>
</dbReference>
<organism evidence="5 6">
    <name type="scientific">Marivirga tractuosa (strain ATCC 23168 / DSM 4126 / NBRC 15989 / NCIMB 1408 / VKM B-1430 / H-43)</name>
    <name type="common">Microscilla tractuosa</name>
    <name type="synonym">Flexibacter tractuosus</name>
    <dbReference type="NCBI Taxonomy" id="643867"/>
    <lineage>
        <taxon>Bacteria</taxon>
        <taxon>Pseudomonadati</taxon>
        <taxon>Bacteroidota</taxon>
        <taxon>Cytophagia</taxon>
        <taxon>Cytophagales</taxon>
        <taxon>Marivirgaceae</taxon>
        <taxon>Marivirga</taxon>
    </lineage>
</organism>
<dbReference type="InterPro" id="IPR036770">
    <property type="entry name" value="Ankyrin_rpt-contain_sf"/>
</dbReference>
<dbReference type="PRINTS" id="PR01415">
    <property type="entry name" value="ANKYRIN"/>
</dbReference>
<evidence type="ECO:0000313" key="6">
    <source>
        <dbReference type="Proteomes" id="UP000008720"/>
    </source>
</evidence>
<dbReference type="PROSITE" id="PS50088">
    <property type="entry name" value="ANK_REPEAT"/>
    <property type="match status" value="2"/>
</dbReference>
<dbReference type="SUPFAM" id="SSF48403">
    <property type="entry name" value="Ankyrin repeat"/>
    <property type="match status" value="1"/>
</dbReference>
<accession>E4TLH1</accession>
<keyword evidence="1" id="KW-0677">Repeat</keyword>
<dbReference type="eggNOG" id="COG0666">
    <property type="taxonomic scope" value="Bacteria"/>
</dbReference>
<feature type="repeat" description="ANK" evidence="3">
    <location>
        <begin position="75"/>
        <end position="107"/>
    </location>
</feature>
<evidence type="ECO:0000256" key="3">
    <source>
        <dbReference type="PROSITE-ProRule" id="PRU00023"/>
    </source>
</evidence>
<dbReference type="EMBL" id="CP002349">
    <property type="protein sequence ID" value="ADR21292.1"/>
    <property type="molecule type" value="Genomic_DNA"/>
</dbReference>
<feature type="repeat" description="ANK" evidence="3">
    <location>
        <begin position="108"/>
        <end position="140"/>
    </location>
</feature>
<proteinExistence type="predicted"/>
<feature type="chain" id="PRO_5005673802" evidence="4">
    <location>
        <begin position="29"/>
        <end position="194"/>
    </location>
</feature>
<keyword evidence="2 3" id="KW-0040">ANK repeat</keyword>
<keyword evidence="4" id="KW-0732">Signal</keyword>
<dbReference type="OrthoDB" id="754271at2"/>
<evidence type="ECO:0000256" key="1">
    <source>
        <dbReference type="ARBA" id="ARBA00022737"/>
    </source>
</evidence>
<protein>
    <submittedName>
        <fullName evidence="5">Ankyrin</fullName>
    </submittedName>
</protein>
<dbReference type="Gene3D" id="1.25.40.20">
    <property type="entry name" value="Ankyrin repeat-containing domain"/>
    <property type="match status" value="2"/>
</dbReference>
<dbReference type="Proteomes" id="UP000008720">
    <property type="component" value="Chromosome"/>
</dbReference>
<dbReference type="SMART" id="SM00248">
    <property type="entry name" value="ANK"/>
    <property type="match status" value="3"/>
</dbReference>
<feature type="signal peptide" evidence="4">
    <location>
        <begin position="1"/>
        <end position="28"/>
    </location>
</feature>
<dbReference type="KEGG" id="mtt:Ftrac_1301"/>
<dbReference type="STRING" id="643867.Ftrac_1301"/>
<name>E4TLH1_MARTH</name>
<dbReference type="PANTHER" id="PTHR24171">
    <property type="entry name" value="ANKYRIN REPEAT DOMAIN-CONTAINING PROTEIN 39-RELATED"/>
    <property type="match status" value="1"/>
</dbReference>
<evidence type="ECO:0000256" key="2">
    <source>
        <dbReference type="ARBA" id="ARBA00023043"/>
    </source>
</evidence>
<dbReference type="AlphaFoldDB" id="E4TLH1"/>
<evidence type="ECO:0000313" key="5">
    <source>
        <dbReference type="EMBL" id="ADR21292.1"/>
    </source>
</evidence>
<dbReference type="PROSITE" id="PS51257">
    <property type="entry name" value="PROKAR_LIPOPROTEIN"/>
    <property type="match status" value="1"/>
</dbReference>
<evidence type="ECO:0000256" key="4">
    <source>
        <dbReference type="SAM" id="SignalP"/>
    </source>
</evidence>
<keyword evidence="6" id="KW-1185">Reference proteome</keyword>
<reference evidence="5 6" key="1">
    <citation type="journal article" date="2011" name="Stand. Genomic Sci.">
        <title>Complete genome sequence of Marivirga tractuosa type strain (H-43).</title>
        <authorList>
            <person name="Pagani I."/>
            <person name="Chertkov O."/>
            <person name="Lapidus A."/>
            <person name="Lucas S."/>
            <person name="Del Rio T.G."/>
            <person name="Tice H."/>
            <person name="Copeland A."/>
            <person name="Cheng J.F."/>
            <person name="Nolan M."/>
            <person name="Saunders E."/>
            <person name="Pitluck S."/>
            <person name="Held B."/>
            <person name="Goodwin L."/>
            <person name="Liolios K."/>
            <person name="Ovchinikova G."/>
            <person name="Ivanova N."/>
            <person name="Mavromatis K."/>
            <person name="Pati A."/>
            <person name="Chen A."/>
            <person name="Palaniappan K."/>
            <person name="Land M."/>
            <person name="Hauser L."/>
            <person name="Jeffries C.D."/>
            <person name="Detter J.C."/>
            <person name="Han C."/>
            <person name="Tapia R."/>
            <person name="Ngatchou-Djao O.D."/>
            <person name="Rohde M."/>
            <person name="Goker M."/>
            <person name="Spring S."/>
            <person name="Sikorski J."/>
            <person name="Woyke T."/>
            <person name="Bristow J."/>
            <person name="Eisen J.A."/>
            <person name="Markowitz V."/>
            <person name="Hugenholtz P."/>
            <person name="Klenk H.P."/>
            <person name="Kyrpides N.C."/>
        </authorList>
    </citation>
    <scope>NUCLEOTIDE SEQUENCE [LARGE SCALE GENOMIC DNA]</scope>
    <source>
        <strain evidence="6">ATCC 23168 / DSM 4126 / NBRC 15989 / NCIMB 1408 / VKM B-1430 / H-43</strain>
    </source>
</reference>
<dbReference type="RefSeq" id="WP_013453441.1">
    <property type="nucleotide sequence ID" value="NC_014759.1"/>
</dbReference>
<dbReference type="HOGENOM" id="CLU_1382886_0_0_10"/>
<dbReference type="InterPro" id="IPR002110">
    <property type="entry name" value="Ankyrin_rpt"/>
</dbReference>
<dbReference type="Pfam" id="PF12796">
    <property type="entry name" value="Ank_2"/>
    <property type="match status" value="1"/>
</dbReference>
<gene>
    <name evidence="5" type="ordered locus">Ftrac_1301</name>
</gene>
<sequence>MKRIQLKTSKVLCVLAITVALSSTVACQQSEEKSTKSEQAEKPSTPIQEAAFFGNVKVIKQHVAAKSDLNEKDDYGSTPLHIAATFGKTEAAKLLIESGADLNAKSADGSTPLHTASFYGRVEIVKALLEKGAETSTKNSYDATAFESVSAPFEVLKPTYDQISKDLGPLGLKLDYEQLKENRKHIADMIKNHQ</sequence>